<evidence type="ECO:0000313" key="3">
    <source>
        <dbReference type="Proteomes" id="UP000190121"/>
    </source>
</evidence>
<proteinExistence type="predicted"/>
<keyword evidence="3" id="KW-1185">Reference proteome</keyword>
<evidence type="ECO:0000256" key="1">
    <source>
        <dbReference type="SAM" id="Phobius"/>
    </source>
</evidence>
<gene>
    <name evidence="2" type="ORF">SAMN02745171_00181</name>
</gene>
<keyword evidence="1" id="KW-0812">Transmembrane</keyword>
<sequence>MISYQKIVYYKHKSSLFIGIKCKMYILFFICNLNIHILRLNIHMCRLRIYIFKLHIKKC</sequence>
<name>A0A1T4KW63_9PORP</name>
<keyword evidence="1" id="KW-0472">Membrane</keyword>
<dbReference type="Proteomes" id="UP000190121">
    <property type="component" value="Unassembled WGS sequence"/>
</dbReference>
<protein>
    <submittedName>
        <fullName evidence="2">Uncharacterized protein</fullName>
    </submittedName>
</protein>
<feature type="transmembrane region" description="Helical" evidence="1">
    <location>
        <begin position="24"/>
        <end position="42"/>
    </location>
</feature>
<organism evidence="2 3">
    <name type="scientific">Porphyromonas circumdentaria</name>
    <dbReference type="NCBI Taxonomy" id="29524"/>
    <lineage>
        <taxon>Bacteria</taxon>
        <taxon>Pseudomonadati</taxon>
        <taxon>Bacteroidota</taxon>
        <taxon>Bacteroidia</taxon>
        <taxon>Bacteroidales</taxon>
        <taxon>Porphyromonadaceae</taxon>
        <taxon>Porphyromonas</taxon>
    </lineage>
</organism>
<evidence type="ECO:0000313" key="2">
    <source>
        <dbReference type="EMBL" id="SJZ46603.1"/>
    </source>
</evidence>
<dbReference type="EMBL" id="FUXE01000002">
    <property type="protein sequence ID" value="SJZ46603.1"/>
    <property type="molecule type" value="Genomic_DNA"/>
</dbReference>
<accession>A0A1T4KW63</accession>
<keyword evidence="1" id="KW-1133">Transmembrane helix</keyword>
<reference evidence="3" key="1">
    <citation type="submission" date="2017-02" db="EMBL/GenBank/DDBJ databases">
        <authorList>
            <person name="Varghese N."/>
            <person name="Submissions S."/>
        </authorList>
    </citation>
    <scope>NUCLEOTIDE SEQUENCE [LARGE SCALE GENOMIC DNA]</scope>
    <source>
        <strain evidence="3">ATCC 51356</strain>
    </source>
</reference>
<dbReference type="AlphaFoldDB" id="A0A1T4KW63"/>